<evidence type="ECO:0000256" key="2">
    <source>
        <dbReference type="ARBA" id="ARBA00004328"/>
    </source>
</evidence>
<keyword evidence="4" id="KW-0167">Capsid protein</keyword>
<protein>
    <recommendedName>
        <fullName evidence="3">Nucleoprotein</fullName>
    </recommendedName>
    <alternativeName>
        <fullName evidence="9">Nucleocapsid protein</fullName>
    </alternativeName>
</protein>
<comment type="subcellular location">
    <subcellularLocation>
        <location evidence="1">Host cytoplasm</location>
    </subcellularLocation>
    <subcellularLocation>
        <location evidence="2">Virion</location>
    </subcellularLocation>
</comment>
<evidence type="ECO:0000256" key="9">
    <source>
        <dbReference type="ARBA" id="ARBA00033344"/>
    </source>
</evidence>
<gene>
    <name evidence="10" type="primary">Pc5</name>
</gene>
<evidence type="ECO:0000256" key="6">
    <source>
        <dbReference type="ARBA" id="ARBA00022884"/>
    </source>
</evidence>
<accession>A0A0R5NDI3</accession>
<evidence type="ECO:0000256" key="4">
    <source>
        <dbReference type="ARBA" id="ARBA00022561"/>
    </source>
</evidence>
<dbReference type="GO" id="GO:0003723">
    <property type="term" value="F:RNA binding"/>
    <property type="evidence" value="ECO:0007669"/>
    <property type="project" value="UniProtKB-KW"/>
</dbReference>
<evidence type="ECO:0000256" key="3">
    <source>
        <dbReference type="ARBA" id="ARBA00014389"/>
    </source>
</evidence>
<evidence type="ECO:0000256" key="5">
    <source>
        <dbReference type="ARBA" id="ARBA00022844"/>
    </source>
</evidence>
<evidence type="ECO:0000256" key="7">
    <source>
        <dbReference type="ARBA" id="ARBA00023086"/>
    </source>
</evidence>
<reference evidence="10" key="1">
    <citation type="submission" date="2013-07" db="EMBL/GenBank/DDBJ databases">
        <title>Molecular analyses of Rice grassy stunt virus populations during pre- and post-2006 epidemics revealed insights of virus reemergence and spread in Southeast Asia.</title>
        <authorList>
            <person name="Jonson G.B."/>
            <person name="Villegas J.M."/>
            <person name="Kim K.-H."/>
            <person name="Choi H.-S."/>
            <person name="Choi I.-R."/>
        </authorList>
    </citation>
    <scope>NUCLEOTIDE SEQUENCE</scope>
    <source>
        <strain evidence="10">KL013</strain>
    </source>
</reference>
<keyword evidence="8" id="KW-1035">Host cytoplasm</keyword>
<name>A0A0R5NDI3_9VIRU</name>
<keyword evidence="5" id="KW-0946">Virion</keyword>
<keyword evidence="7 10" id="KW-0543">Viral nucleoprotein</keyword>
<dbReference type="InterPro" id="IPR009522">
    <property type="entry name" value="Capsid_Phlebovir/Tenuivir"/>
</dbReference>
<dbReference type="GO" id="GO:0030430">
    <property type="term" value="C:host cell cytoplasm"/>
    <property type="evidence" value="ECO:0007669"/>
    <property type="project" value="UniProtKB-SubCell"/>
</dbReference>
<keyword evidence="6" id="KW-0694">RNA-binding</keyword>
<dbReference type="EMBL" id="KF438739">
    <property type="protein sequence ID" value="AIK24613.1"/>
    <property type="molecule type" value="Genomic_RNA"/>
</dbReference>
<organism evidence="10">
    <name type="scientific">Tenuivirus oryzabrevis</name>
    <dbReference type="NCBI Taxonomy" id="3052762"/>
    <lineage>
        <taxon>Viruses</taxon>
        <taxon>Riboviria</taxon>
        <taxon>Orthornavirae</taxon>
        <taxon>Negarnaviricota</taxon>
        <taxon>Polyploviricotina</taxon>
        <taxon>Bunyaviricetes</taxon>
        <taxon>Hareavirales</taxon>
        <taxon>Phenuiviridae</taxon>
        <taxon>Tenuivirus</taxon>
    </lineage>
</organism>
<evidence type="ECO:0000256" key="8">
    <source>
        <dbReference type="ARBA" id="ARBA00023200"/>
    </source>
</evidence>
<sequence length="325" mass="35930">MGKVQFGEGHWANNKEWSELLSEIFSKIRASIDGFANATADLAAGLEYQAFNPEKILRKLIASSTSLDDFVKDMRDLLVARYTRGTSFLFNAKNSIEKAKDKKKAEAIQVLINRYGVKKNAGDNAVDQATLGRISQVLAYMALRVALQITDYHKPIIPLRPISTVDIKNAIIDVVPQFLYLKADQLDSKTNSEAALYVIHLCYQVCVSERIMTKAQKDKHSVHTKSAMITHCMGFVNLAMDNSSVVSDDKIAGRRMISGPWGLQETALDATGCACIIDVVDFCCRGHKVTDAVAPVRLFRLAIECIKDTADLKDAGVKLKTLVDK</sequence>
<evidence type="ECO:0000313" key="10">
    <source>
        <dbReference type="EMBL" id="AIK24613.1"/>
    </source>
</evidence>
<proteinExistence type="predicted"/>
<evidence type="ECO:0000256" key="1">
    <source>
        <dbReference type="ARBA" id="ARBA00004192"/>
    </source>
</evidence>
<dbReference type="Pfam" id="PF05733">
    <property type="entry name" value="Tenui_N"/>
    <property type="match status" value="1"/>
</dbReference>
<dbReference type="GO" id="GO:0019013">
    <property type="term" value="C:viral nucleocapsid"/>
    <property type="evidence" value="ECO:0007669"/>
    <property type="project" value="UniProtKB-KW"/>
</dbReference>